<dbReference type="Proteomes" id="UP000000254">
    <property type="component" value="Chromosome"/>
</dbReference>
<feature type="transmembrane region" description="Helical" evidence="1">
    <location>
        <begin position="99"/>
        <end position="117"/>
    </location>
</feature>
<reference evidence="3" key="1">
    <citation type="journal article" date="2009" name="BMC Genomics">
        <title>The complete genome sequence of Staphylothermus marinus reveals differences in sulfur metabolism among heterotrophic Crenarchaeota.</title>
        <authorList>
            <person name="Anderson I.J."/>
            <person name="Dharmarajan L."/>
            <person name="Rodriguez J."/>
            <person name="Hooper S."/>
            <person name="Porat I."/>
            <person name="Ulrich L.E."/>
            <person name="Elkins J.G."/>
            <person name="Mavromatis K."/>
            <person name="Sun H."/>
            <person name="Land M."/>
            <person name="Lapidus A."/>
            <person name="Lucas S."/>
            <person name="Barry K."/>
            <person name="Huber H."/>
            <person name="Zhulin I.B."/>
            <person name="Whitman W.B."/>
            <person name="Mukhopadhyay B."/>
            <person name="Woese C."/>
            <person name="Bristow J."/>
            <person name="Kyrpides N."/>
        </authorList>
    </citation>
    <scope>NUCLEOTIDE SEQUENCE [LARGE SCALE GENOMIC DNA]</scope>
    <source>
        <strain evidence="3">ATCC 43588 / DSM 3639 / JCM 9404 / F1</strain>
    </source>
</reference>
<dbReference type="KEGG" id="smr:Smar_1414"/>
<keyword evidence="1" id="KW-0812">Transmembrane</keyword>
<dbReference type="AlphaFoldDB" id="A3DPE4"/>
<feature type="transmembrane region" description="Helical" evidence="1">
    <location>
        <begin position="129"/>
        <end position="148"/>
    </location>
</feature>
<organism evidence="2 3">
    <name type="scientific">Staphylothermus marinus (strain ATCC 43588 / DSM 3639 / JCM 9404 / F1)</name>
    <dbReference type="NCBI Taxonomy" id="399550"/>
    <lineage>
        <taxon>Archaea</taxon>
        <taxon>Thermoproteota</taxon>
        <taxon>Thermoprotei</taxon>
        <taxon>Desulfurococcales</taxon>
        <taxon>Desulfurococcaceae</taxon>
        <taxon>Staphylothermus</taxon>
    </lineage>
</organism>
<evidence type="ECO:0000313" key="3">
    <source>
        <dbReference type="Proteomes" id="UP000000254"/>
    </source>
</evidence>
<keyword evidence="3" id="KW-1185">Reference proteome</keyword>
<dbReference type="GeneID" id="4906654"/>
<keyword evidence="1" id="KW-0472">Membrane</keyword>
<keyword evidence="1" id="KW-1133">Transmembrane helix</keyword>
<proteinExistence type="predicted"/>
<dbReference type="RefSeq" id="WP_011839698.1">
    <property type="nucleotide sequence ID" value="NC_009033.1"/>
</dbReference>
<protein>
    <submittedName>
        <fullName evidence="2">Uncharacterized protein</fullName>
    </submittedName>
</protein>
<feature type="transmembrane region" description="Helical" evidence="1">
    <location>
        <begin position="12"/>
        <end position="33"/>
    </location>
</feature>
<reference evidence="2 3" key="2">
    <citation type="journal article" date="2009" name="Stand. Genomic Sci.">
        <title>Complete genome sequence of Staphylothermus marinus Stetter and Fiala 1986 type strain F1.</title>
        <authorList>
            <person name="Anderson I.J."/>
            <person name="Sun H."/>
            <person name="Lapidus A."/>
            <person name="Copeland A."/>
            <person name="Glavina Del Rio T."/>
            <person name="Tice H."/>
            <person name="Dalin E."/>
            <person name="Lucas S."/>
            <person name="Barry K."/>
            <person name="Land M."/>
            <person name="Richardson P."/>
            <person name="Huber H."/>
            <person name="Kyrpides N.C."/>
        </authorList>
    </citation>
    <scope>NUCLEOTIDE SEQUENCE [LARGE SCALE GENOMIC DNA]</scope>
    <source>
        <strain evidence="3">ATCC 43588 / DSM 3639 / JCM 9404 / F1</strain>
    </source>
</reference>
<feature type="transmembrane region" description="Helical" evidence="1">
    <location>
        <begin position="258"/>
        <end position="278"/>
    </location>
</feature>
<evidence type="ECO:0000313" key="2">
    <source>
        <dbReference type="EMBL" id="ABN70504.1"/>
    </source>
</evidence>
<evidence type="ECO:0000256" key="1">
    <source>
        <dbReference type="SAM" id="Phobius"/>
    </source>
</evidence>
<dbReference type="HOGENOM" id="CLU_951938_0_0_2"/>
<gene>
    <name evidence="2" type="ordered locus">Smar_1414</name>
</gene>
<name>A3DPE4_STAMF</name>
<dbReference type="EMBL" id="CP000575">
    <property type="protein sequence ID" value="ABN70504.1"/>
    <property type="molecule type" value="Genomic_DNA"/>
</dbReference>
<sequence length="292" mass="33300">MDEIRIRKESIYKSISLAIILAISLSALVYSYMNDYYIGTYSIDQLNNIYIYPKQHIEILSYNIAQDKYVFIGLNGFVLNTYIFSNDKNTVITIKASGLDLYVLFIAVVSLFITYKLNKEFLWNSKRIYFILILILIITSNILLFPYVDIAKAPLQDAKIVSLNKPLETKNNIGIIDLLRNNALIYVKSNNSFSIAILQLVSSNYTILALNVKEYTGYINVSNETFVVLIPTKSSISDFNFTYRRVEFVDVGNEVLKALFTLMPSIVLLIGSVFLIVLRKKIIKEAMPQQSG</sequence>
<accession>A3DPE4</accession>